<keyword evidence="3" id="KW-1185">Reference proteome</keyword>
<name>A0AAV2IUQ2_KNICA</name>
<gene>
    <name evidence="2" type="ORF">KC01_LOCUS1461</name>
</gene>
<proteinExistence type="predicted"/>
<feature type="region of interest" description="Disordered" evidence="1">
    <location>
        <begin position="30"/>
        <end position="57"/>
    </location>
</feature>
<organism evidence="2 3">
    <name type="scientific">Knipowitschia caucasica</name>
    <name type="common">Caucasian dwarf goby</name>
    <name type="synonym">Pomatoschistus caucasicus</name>
    <dbReference type="NCBI Taxonomy" id="637954"/>
    <lineage>
        <taxon>Eukaryota</taxon>
        <taxon>Metazoa</taxon>
        <taxon>Chordata</taxon>
        <taxon>Craniata</taxon>
        <taxon>Vertebrata</taxon>
        <taxon>Euteleostomi</taxon>
        <taxon>Actinopterygii</taxon>
        <taxon>Neopterygii</taxon>
        <taxon>Teleostei</taxon>
        <taxon>Neoteleostei</taxon>
        <taxon>Acanthomorphata</taxon>
        <taxon>Gobiaria</taxon>
        <taxon>Gobiiformes</taxon>
        <taxon>Gobioidei</taxon>
        <taxon>Gobiidae</taxon>
        <taxon>Gobiinae</taxon>
        <taxon>Knipowitschia</taxon>
    </lineage>
</organism>
<sequence length="74" mass="8164">MRIVRSEMLRLLLTPLPMCRTPVAASSLRPKHVLSPGCTDQGWSRQKQRGGRAEGSRVPPVCLSLLTLSKYTSS</sequence>
<protein>
    <recommendedName>
        <fullName evidence="4">Secreted protein</fullName>
    </recommendedName>
</protein>
<evidence type="ECO:0000313" key="2">
    <source>
        <dbReference type="EMBL" id="CAL1568937.1"/>
    </source>
</evidence>
<dbReference type="Proteomes" id="UP001497482">
    <property type="component" value="Chromosome 1"/>
</dbReference>
<reference evidence="2 3" key="1">
    <citation type="submission" date="2024-04" db="EMBL/GenBank/DDBJ databases">
        <authorList>
            <person name="Waldvogel A.-M."/>
            <person name="Schoenle A."/>
        </authorList>
    </citation>
    <scope>NUCLEOTIDE SEQUENCE [LARGE SCALE GENOMIC DNA]</scope>
</reference>
<evidence type="ECO:0000313" key="3">
    <source>
        <dbReference type="Proteomes" id="UP001497482"/>
    </source>
</evidence>
<evidence type="ECO:0008006" key="4">
    <source>
        <dbReference type="Google" id="ProtNLM"/>
    </source>
</evidence>
<dbReference type="EMBL" id="OZ035823">
    <property type="protein sequence ID" value="CAL1568937.1"/>
    <property type="molecule type" value="Genomic_DNA"/>
</dbReference>
<accession>A0AAV2IUQ2</accession>
<dbReference type="AlphaFoldDB" id="A0AAV2IUQ2"/>
<evidence type="ECO:0000256" key="1">
    <source>
        <dbReference type="SAM" id="MobiDB-lite"/>
    </source>
</evidence>